<proteinExistence type="predicted"/>
<organism evidence="1 2">
    <name type="scientific">Coptis chinensis</name>
    <dbReference type="NCBI Taxonomy" id="261450"/>
    <lineage>
        <taxon>Eukaryota</taxon>
        <taxon>Viridiplantae</taxon>
        <taxon>Streptophyta</taxon>
        <taxon>Embryophyta</taxon>
        <taxon>Tracheophyta</taxon>
        <taxon>Spermatophyta</taxon>
        <taxon>Magnoliopsida</taxon>
        <taxon>Ranunculales</taxon>
        <taxon>Ranunculaceae</taxon>
        <taxon>Coptidoideae</taxon>
        <taxon>Coptis</taxon>
    </lineage>
</organism>
<evidence type="ECO:0000313" key="1">
    <source>
        <dbReference type="EMBL" id="KAF9625145.1"/>
    </source>
</evidence>
<sequence>MSSHGVVVYCPFNHLLRRDEQIMEATKGYEYNLSRYSHELSITNRRVVLDLYGAGANKQSRLRPSIIPHTTRSPKQSRLTIEEEEIDLSLHHSLGNNLEQKVFVRPSDTYNFHQVTCFRRMALSMIIAWYSRSRKIDTGFALFNDKFNSLSLEDRWWWNSLHGF</sequence>
<keyword evidence="2" id="KW-1185">Reference proteome</keyword>
<dbReference type="AlphaFoldDB" id="A0A835IU34"/>
<comment type="caution">
    <text evidence="1">The sequence shown here is derived from an EMBL/GenBank/DDBJ whole genome shotgun (WGS) entry which is preliminary data.</text>
</comment>
<reference evidence="1 2" key="1">
    <citation type="submission" date="2020-10" db="EMBL/GenBank/DDBJ databases">
        <title>The Coptis chinensis genome and diversification of protoberbering-type alkaloids.</title>
        <authorList>
            <person name="Wang B."/>
            <person name="Shu S."/>
            <person name="Song C."/>
            <person name="Liu Y."/>
        </authorList>
    </citation>
    <scope>NUCLEOTIDE SEQUENCE [LARGE SCALE GENOMIC DNA]</scope>
    <source>
        <strain evidence="1">HL-2020</strain>
        <tissue evidence="1">Leaf</tissue>
    </source>
</reference>
<protein>
    <submittedName>
        <fullName evidence="1">Uncharacterized protein</fullName>
    </submittedName>
</protein>
<accession>A0A835IU34</accession>
<dbReference type="EMBL" id="JADFTS010000001">
    <property type="protein sequence ID" value="KAF9625145.1"/>
    <property type="molecule type" value="Genomic_DNA"/>
</dbReference>
<evidence type="ECO:0000313" key="2">
    <source>
        <dbReference type="Proteomes" id="UP000631114"/>
    </source>
</evidence>
<gene>
    <name evidence="1" type="ORF">IFM89_019359</name>
</gene>
<name>A0A835IU34_9MAGN</name>
<dbReference type="Proteomes" id="UP000631114">
    <property type="component" value="Unassembled WGS sequence"/>
</dbReference>